<dbReference type="Proteomes" id="UP000007875">
    <property type="component" value="Unassembled WGS sequence"/>
</dbReference>
<keyword evidence="10" id="KW-1185">Reference proteome</keyword>
<dbReference type="Gene3D" id="3.40.30.10">
    <property type="entry name" value="Glutaredoxin"/>
    <property type="match status" value="1"/>
</dbReference>
<dbReference type="PANTHER" id="PTHR10681:SF163">
    <property type="entry name" value="AT16346P-RELATED"/>
    <property type="match status" value="1"/>
</dbReference>
<dbReference type="InParanoid" id="H2YIX9"/>
<dbReference type="InterPro" id="IPR036249">
    <property type="entry name" value="Thioredoxin-like_sf"/>
</dbReference>
<dbReference type="InterPro" id="IPR050217">
    <property type="entry name" value="Peroxiredoxin"/>
</dbReference>
<reference evidence="9" key="2">
    <citation type="submission" date="2025-08" db="UniProtKB">
        <authorList>
            <consortium name="Ensembl"/>
        </authorList>
    </citation>
    <scope>IDENTIFICATION</scope>
</reference>
<dbReference type="GO" id="GO:0045454">
    <property type="term" value="P:cell redox homeostasis"/>
    <property type="evidence" value="ECO:0007669"/>
    <property type="project" value="TreeGrafter"/>
</dbReference>
<keyword evidence="7" id="KW-0812">Transmembrane</keyword>
<comment type="catalytic activity">
    <reaction evidence="6">
        <text>a hydroperoxide + [thioredoxin]-dithiol = an alcohol + [thioredoxin]-disulfide + H2O</text>
        <dbReference type="Rhea" id="RHEA:62620"/>
        <dbReference type="Rhea" id="RHEA-COMP:10698"/>
        <dbReference type="Rhea" id="RHEA-COMP:10700"/>
        <dbReference type="ChEBI" id="CHEBI:15377"/>
        <dbReference type="ChEBI" id="CHEBI:29950"/>
        <dbReference type="ChEBI" id="CHEBI:30879"/>
        <dbReference type="ChEBI" id="CHEBI:35924"/>
        <dbReference type="ChEBI" id="CHEBI:50058"/>
        <dbReference type="EC" id="1.11.1.24"/>
    </reaction>
</comment>
<evidence type="ECO:0000256" key="6">
    <source>
        <dbReference type="ARBA" id="ARBA00049091"/>
    </source>
</evidence>
<evidence type="ECO:0000256" key="1">
    <source>
        <dbReference type="ARBA" id="ARBA00009796"/>
    </source>
</evidence>
<reference evidence="10" key="1">
    <citation type="submission" date="2003-08" db="EMBL/GenBank/DDBJ databases">
        <authorList>
            <person name="Birren B."/>
            <person name="Nusbaum C."/>
            <person name="Abebe A."/>
            <person name="Abouelleil A."/>
            <person name="Adekoya E."/>
            <person name="Ait-zahra M."/>
            <person name="Allen N."/>
            <person name="Allen T."/>
            <person name="An P."/>
            <person name="Anderson M."/>
            <person name="Anderson S."/>
            <person name="Arachchi H."/>
            <person name="Armbruster J."/>
            <person name="Bachantsang P."/>
            <person name="Baldwin J."/>
            <person name="Barry A."/>
            <person name="Bayul T."/>
            <person name="Blitshsteyn B."/>
            <person name="Bloom T."/>
            <person name="Blye J."/>
            <person name="Boguslavskiy L."/>
            <person name="Borowsky M."/>
            <person name="Boukhgalter B."/>
            <person name="Brunache A."/>
            <person name="Butler J."/>
            <person name="Calixte N."/>
            <person name="Calvo S."/>
            <person name="Camarata J."/>
            <person name="Campo K."/>
            <person name="Chang J."/>
            <person name="Cheshatsang Y."/>
            <person name="Citroen M."/>
            <person name="Collymore A."/>
            <person name="Considine T."/>
            <person name="Cook A."/>
            <person name="Cooke P."/>
            <person name="Corum B."/>
            <person name="Cuomo C."/>
            <person name="David R."/>
            <person name="Dawoe T."/>
            <person name="Degray S."/>
            <person name="Dodge S."/>
            <person name="Dooley K."/>
            <person name="Dorje P."/>
            <person name="Dorjee K."/>
            <person name="Dorris L."/>
            <person name="Duffey N."/>
            <person name="Dupes A."/>
            <person name="Elkins T."/>
            <person name="Engels R."/>
            <person name="Erickson J."/>
            <person name="Farina A."/>
            <person name="Faro S."/>
            <person name="Ferreira P."/>
            <person name="Fischer H."/>
            <person name="Fitzgerald M."/>
            <person name="Foley K."/>
            <person name="Gage D."/>
            <person name="Galagan J."/>
            <person name="Gearin G."/>
            <person name="Gnerre S."/>
            <person name="Gnirke A."/>
            <person name="Goyette A."/>
            <person name="Graham J."/>
            <person name="Grandbois E."/>
            <person name="Gyaltsen K."/>
            <person name="Hafez N."/>
            <person name="Hagopian D."/>
            <person name="Hagos B."/>
            <person name="Hall J."/>
            <person name="Hatcher B."/>
            <person name="Heller A."/>
            <person name="Higgins H."/>
            <person name="Honan T."/>
            <person name="Horn A."/>
            <person name="Houde N."/>
            <person name="Hughes L."/>
            <person name="Hulme W."/>
            <person name="Husby E."/>
            <person name="Iliev I."/>
            <person name="Jaffe D."/>
            <person name="Jones C."/>
            <person name="Kamal M."/>
            <person name="Kamat A."/>
            <person name="Kamvysselis M."/>
            <person name="Karlsson E."/>
            <person name="Kells C."/>
            <person name="Kieu A."/>
            <person name="Kisner P."/>
            <person name="Kodira C."/>
            <person name="Kulbokas E."/>
            <person name="Labutti K."/>
            <person name="Lama D."/>
            <person name="Landers T."/>
            <person name="Leger J."/>
            <person name="Levine S."/>
            <person name="Lewis D."/>
            <person name="Lewis T."/>
            <person name="Lindblad-toh K."/>
            <person name="Liu X."/>
            <person name="Lokyitsang T."/>
            <person name="Lokyitsang Y."/>
            <person name="Lucien O."/>
            <person name="Lui A."/>
            <person name="Ma L.J."/>
            <person name="Mabbitt R."/>
            <person name="Macdonald J."/>
            <person name="Maclean C."/>
            <person name="Major J."/>
            <person name="Manning J."/>
            <person name="Marabella R."/>
            <person name="Maru K."/>
            <person name="Matthews C."/>
            <person name="Mauceli E."/>
            <person name="Mccarthy M."/>
            <person name="Mcdonough S."/>
            <person name="Mcghee T."/>
            <person name="Meldrim J."/>
            <person name="Meneus L."/>
            <person name="Mesirov J."/>
            <person name="Mihalev A."/>
            <person name="Mihova T."/>
            <person name="Mikkelsen T."/>
            <person name="Mlenga V."/>
            <person name="Moru K."/>
            <person name="Mozes J."/>
            <person name="Mulrain L."/>
            <person name="Munson G."/>
            <person name="Naylor J."/>
            <person name="Newes C."/>
            <person name="Nguyen C."/>
            <person name="Nguyen N."/>
            <person name="Nguyen T."/>
            <person name="Nicol R."/>
            <person name="Nielsen C."/>
            <person name="Nizzari M."/>
            <person name="Norbu C."/>
            <person name="Norbu N."/>
            <person name="O'donnell P."/>
            <person name="Okoawo O."/>
            <person name="O'leary S."/>
            <person name="Omotosho B."/>
            <person name="O'neill K."/>
            <person name="Osman S."/>
            <person name="Parker S."/>
            <person name="Perrin D."/>
            <person name="Phunkhang P."/>
            <person name="Piqani B."/>
            <person name="Purcell S."/>
            <person name="Rachupka T."/>
            <person name="Ramasamy U."/>
            <person name="Rameau R."/>
            <person name="Ray V."/>
            <person name="Raymond C."/>
            <person name="Retta R."/>
            <person name="Richardson S."/>
            <person name="Rise C."/>
            <person name="Rodriguez J."/>
            <person name="Rogers J."/>
            <person name="Rogov P."/>
            <person name="Rutman M."/>
            <person name="Schupbach R."/>
            <person name="Seaman C."/>
            <person name="Settipalli S."/>
            <person name="Sharpe T."/>
            <person name="Sheridan J."/>
            <person name="Sherpa N."/>
            <person name="Shi J."/>
            <person name="Smirnov S."/>
            <person name="Smith C."/>
            <person name="Sougnez C."/>
            <person name="Spencer B."/>
            <person name="Stalker J."/>
            <person name="Stange-thomann N."/>
            <person name="Stavropoulos S."/>
            <person name="Stetson K."/>
            <person name="Stone C."/>
            <person name="Stone S."/>
            <person name="Stubbs M."/>
            <person name="Talamas J."/>
            <person name="Tchuinga P."/>
            <person name="Tenzing P."/>
            <person name="Tesfaye S."/>
            <person name="Theodore J."/>
            <person name="Thoulutsang Y."/>
            <person name="Topham K."/>
            <person name="Towey S."/>
            <person name="Tsamla T."/>
            <person name="Tsomo N."/>
            <person name="Vallee D."/>
            <person name="Vassiliev H."/>
            <person name="Venkataraman V."/>
            <person name="Vinson J."/>
            <person name="Vo A."/>
            <person name="Wade C."/>
            <person name="Wang S."/>
            <person name="Wangchuk T."/>
            <person name="Wangdi T."/>
            <person name="Whittaker C."/>
            <person name="Wilkinson J."/>
            <person name="Wu Y."/>
            <person name="Wyman D."/>
            <person name="Yadav S."/>
            <person name="Yang S."/>
            <person name="Yang X."/>
            <person name="Yeager S."/>
            <person name="Yee E."/>
            <person name="Young G."/>
            <person name="Zainoun J."/>
            <person name="Zembeck L."/>
            <person name="Zimmer A."/>
            <person name="Zody M."/>
            <person name="Lander E."/>
        </authorList>
    </citation>
    <scope>NUCLEOTIDE SEQUENCE [LARGE SCALE GENOMIC DNA]</scope>
</reference>
<dbReference type="HOGENOM" id="CLU_1772254_0_0_1"/>
<keyword evidence="4" id="KW-1015">Disulfide bond</keyword>
<evidence type="ECO:0000256" key="7">
    <source>
        <dbReference type="SAM" id="Phobius"/>
    </source>
</evidence>
<evidence type="ECO:0000256" key="5">
    <source>
        <dbReference type="ARBA" id="ARBA00023284"/>
    </source>
</evidence>
<evidence type="ECO:0000256" key="3">
    <source>
        <dbReference type="ARBA" id="ARBA00023002"/>
    </source>
</evidence>
<dbReference type="SUPFAM" id="SSF52833">
    <property type="entry name" value="Thioredoxin-like"/>
    <property type="match status" value="1"/>
</dbReference>
<dbReference type="GeneTree" id="ENSGT00940000153430"/>
<evidence type="ECO:0000256" key="2">
    <source>
        <dbReference type="ARBA" id="ARBA00013017"/>
    </source>
</evidence>
<proteinExistence type="inferred from homology"/>
<comment type="similarity">
    <text evidence="1">Belongs to the peroxiredoxin family. AhpC/Prx1 subfamily.</text>
</comment>
<accession>H2YIX9</accession>
<sequence length="147" mass="16183">MSAGKARIQSVAPDFTATAVVNGDFKDITLSELKGVLRIPPYIFRVMLLYLSTGILCTLILWWCNIPRKKGGLGNMKIPLIADKNCKISEDYGVLVEGGGIAFRGLFIIDTNGVLRQITINDIPVGRSVDETLRLVKAFQFTDKHGE</sequence>
<feature type="transmembrane region" description="Helical" evidence="7">
    <location>
        <begin position="42"/>
        <end position="64"/>
    </location>
</feature>
<keyword evidence="5" id="KW-0676">Redox-active center</keyword>
<dbReference type="Pfam" id="PF00578">
    <property type="entry name" value="AhpC-TSA"/>
    <property type="match status" value="1"/>
</dbReference>
<protein>
    <recommendedName>
        <fullName evidence="2">thioredoxin-dependent peroxiredoxin</fullName>
        <ecNumber evidence="2">1.11.1.24</ecNumber>
    </recommendedName>
</protein>
<name>H2YIX9_CIOSA</name>
<dbReference type="GO" id="GO:0042744">
    <property type="term" value="P:hydrogen peroxide catabolic process"/>
    <property type="evidence" value="ECO:0007669"/>
    <property type="project" value="TreeGrafter"/>
</dbReference>
<dbReference type="GO" id="GO:0019430">
    <property type="term" value="P:removal of superoxide radicals"/>
    <property type="evidence" value="ECO:0007669"/>
    <property type="project" value="TreeGrafter"/>
</dbReference>
<dbReference type="AlphaFoldDB" id="H2YIX9"/>
<organism evidence="9 10">
    <name type="scientific">Ciona savignyi</name>
    <name type="common">Pacific transparent sea squirt</name>
    <dbReference type="NCBI Taxonomy" id="51511"/>
    <lineage>
        <taxon>Eukaryota</taxon>
        <taxon>Metazoa</taxon>
        <taxon>Chordata</taxon>
        <taxon>Tunicata</taxon>
        <taxon>Ascidiacea</taxon>
        <taxon>Phlebobranchia</taxon>
        <taxon>Cionidae</taxon>
        <taxon>Ciona</taxon>
    </lineage>
</organism>
<dbReference type="GO" id="GO:0008379">
    <property type="term" value="F:thioredoxin peroxidase activity"/>
    <property type="evidence" value="ECO:0007669"/>
    <property type="project" value="TreeGrafter"/>
</dbReference>
<dbReference type="PROSITE" id="PS51352">
    <property type="entry name" value="THIOREDOXIN_2"/>
    <property type="match status" value="1"/>
</dbReference>
<dbReference type="InterPro" id="IPR000866">
    <property type="entry name" value="AhpC/TSA"/>
</dbReference>
<dbReference type="Ensembl" id="ENSCSAVT00000005349.1">
    <property type="protein sequence ID" value="ENSCSAVP00000005278.1"/>
    <property type="gene ID" value="ENSCSAVG00000003148.1"/>
</dbReference>
<evidence type="ECO:0000313" key="9">
    <source>
        <dbReference type="Ensembl" id="ENSCSAVP00000005278.1"/>
    </source>
</evidence>
<feature type="domain" description="Thioredoxin" evidence="8">
    <location>
        <begin position="6"/>
        <end position="141"/>
    </location>
</feature>
<keyword evidence="7" id="KW-1133">Transmembrane helix</keyword>
<keyword evidence="7" id="KW-0472">Membrane</keyword>
<evidence type="ECO:0000259" key="8">
    <source>
        <dbReference type="PROSITE" id="PS51352"/>
    </source>
</evidence>
<dbReference type="InterPro" id="IPR013766">
    <property type="entry name" value="Thioredoxin_domain"/>
</dbReference>
<reference evidence="9" key="3">
    <citation type="submission" date="2025-09" db="UniProtKB">
        <authorList>
            <consortium name="Ensembl"/>
        </authorList>
    </citation>
    <scope>IDENTIFICATION</scope>
</reference>
<keyword evidence="3" id="KW-0560">Oxidoreductase</keyword>
<dbReference type="PANTHER" id="PTHR10681">
    <property type="entry name" value="THIOREDOXIN PEROXIDASE"/>
    <property type="match status" value="1"/>
</dbReference>
<dbReference type="eggNOG" id="KOG0852">
    <property type="taxonomic scope" value="Eukaryota"/>
</dbReference>
<dbReference type="GO" id="GO:0005829">
    <property type="term" value="C:cytosol"/>
    <property type="evidence" value="ECO:0007669"/>
    <property type="project" value="TreeGrafter"/>
</dbReference>
<dbReference type="STRING" id="51511.ENSCSAVP00000005278"/>
<dbReference type="EC" id="1.11.1.24" evidence="2"/>
<evidence type="ECO:0000256" key="4">
    <source>
        <dbReference type="ARBA" id="ARBA00023157"/>
    </source>
</evidence>
<evidence type="ECO:0000313" key="10">
    <source>
        <dbReference type="Proteomes" id="UP000007875"/>
    </source>
</evidence>